<protein>
    <submittedName>
        <fullName evidence="6">Uncharacterized protein</fullName>
    </submittedName>
</protein>
<feature type="transmembrane region" description="Helical" evidence="5">
    <location>
        <begin position="148"/>
        <end position="170"/>
    </location>
</feature>
<dbReference type="GO" id="GO:0016020">
    <property type="term" value="C:membrane"/>
    <property type="evidence" value="ECO:0007669"/>
    <property type="project" value="UniProtKB-SubCell"/>
</dbReference>
<keyword evidence="7" id="KW-1185">Reference proteome</keyword>
<comment type="caution">
    <text evidence="6">The sequence shown here is derived from an EMBL/GenBank/DDBJ whole genome shotgun (WGS) entry which is preliminary data.</text>
</comment>
<evidence type="ECO:0000256" key="4">
    <source>
        <dbReference type="ARBA" id="ARBA00023136"/>
    </source>
</evidence>
<evidence type="ECO:0000313" key="6">
    <source>
        <dbReference type="EMBL" id="GFO03979.1"/>
    </source>
</evidence>
<proteinExistence type="predicted"/>
<dbReference type="InterPro" id="IPR004031">
    <property type="entry name" value="PMP22/EMP/MP20/Claudin"/>
</dbReference>
<dbReference type="EMBL" id="BLXT01003734">
    <property type="protein sequence ID" value="GFO03979.1"/>
    <property type="molecule type" value="Genomic_DNA"/>
</dbReference>
<evidence type="ECO:0000256" key="3">
    <source>
        <dbReference type="ARBA" id="ARBA00022989"/>
    </source>
</evidence>
<keyword evidence="2 5" id="KW-0812">Transmembrane</keyword>
<reference evidence="6 7" key="1">
    <citation type="journal article" date="2021" name="Elife">
        <title>Chloroplast acquisition without the gene transfer in kleptoplastic sea slugs, Plakobranchus ocellatus.</title>
        <authorList>
            <person name="Maeda T."/>
            <person name="Takahashi S."/>
            <person name="Yoshida T."/>
            <person name="Shimamura S."/>
            <person name="Takaki Y."/>
            <person name="Nagai Y."/>
            <person name="Toyoda A."/>
            <person name="Suzuki Y."/>
            <person name="Arimoto A."/>
            <person name="Ishii H."/>
            <person name="Satoh N."/>
            <person name="Nishiyama T."/>
            <person name="Hasebe M."/>
            <person name="Maruyama T."/>
            <person name="Minagawa J."/>
            <person name="Obokata J."/>
            <person name="Shigenobu S."/>
        </authorList>
    </citation>
    <scope>NUCLEOTIDE SEQUENCE [LARGE SCALE GENOMIC DNA]</scope>
</reference>
<sequence length="180" mass="18899">MLVPGAATSPSRGGTFAIYCVGFSTDYWLKLDDEPSRVAADVSYDKHSGLWRRCFSFKSNSTGEEISGFCEDVGNSHGYRVVAKIMCTTGLIVTLLGLVASLTSGFFNSAKLLGVAGFLVVFGGLIGGIGTSVLMGKSLDDDDDVDPGYSSFMALFGNIGLLIGGTMLLCSIRTGYNSIA</sequence>
<keyword evidence="4 5" id="KW-0472">Membrane</keyword>
<dbReference type="Proteomes" id="UP000735302">
    <property type="component" value="Unassembled WGS sequence"/>
</dbReference>
<evidence type="ECO:0000256" key="1">
    <source>
        <dbReference type="ARBA" id="ARBA00004141"/>
    </source>
</evidence>
<name>A0AAV4A8L5_9GAST</name>
<feature type="transmembrane region" description="Helical" evidence="5">
    <location>
        <begin position="81"/>
        <end position="100"/>
    </location>
</feature>
<evidence type="ECO:0000256" key="5">
    <source>
        <dbReference type="SAM" id="Phobius"/>
    </source>
</evidence>
<dbReference type="Gene3D" id="1.20.140.150">
    <property type="match status" value="1"/>
</dbReference>
<dbReference type="PRINTS" id="PR01077">
    <property type="entry name" value="CLAUDIN"/>
</dbReference>
<accession>A0AAV4A8L5</accession>
<evidence type="ECO:0000256" key="2">
    <source>
        <dbReference type="ARBA" id="ARBA00022692"/>
    </source>
</evidence>
<dbReference type="AlphaFoldDB" id="A0AAV4A8L5"/>
<keyword evidence="3 5" id="KW-1133">Transmembrane helix</keyword>
<feature type="transmembrane region" description="Helical" evidence="5">
    <location>
        <begin position="112"/>
        <end position="136"/>
    </location>
</feature>
<gene>
    <name evidence="6" type="ORF">PoB_003048400</name>
</gene>
<comment type="subcellular location">
    <subcellularLocation>
        <location evidence="1">Membrane</location>
        <topology evidence="1">Multi-pass membrane protein</topology>
    </subcellularLocation>
</comment>
<organism evidence="6 7">
    <name type="scientific">Plakobranchus ocellatus</name>
    <dbReference type="NCBI Taxonomy" id="259542"/>
    <lineage>
        <taxon>Eukaryota</taxon>
        <taxon>Metazoa</taxon>
        <taxon>Spiralia</taxon>
        <taxon>Lophotrochozoa</taxon>
        <taxon>Mollusca</taxon>
        <taxon>Gastropoda</taxon>
        <taxon>Heterobranchia</taxon>
        <taxon>Euthyneura</taxon>
        <taxon>Panpulmonata</taxon>
        <taxon>Sacoglossa</taxon>
        <taxon>Placobranchoidea</taxon>
        <taxon>Plakobranchidae</taxon>
        <taxon>Plakobranchus</taxon>
    </lineage>
</organism>
<evidence type="ECO:0000313" key="7">
    <source>
        <dbReference type="Proteomes" id="UP000735302"/>
    </source>
</evidence>
<dbReference type="Pfam" id="PF13903">
    <property type="entry name" value="Claudin_2"/>
    <property type="match status" value="1"/>
</dbReference>